<comment type="caution">
    <text evidence="2">The sequence shown here is derived from an EMBL/GenBank/DDBJ whole genome shotgun (WGS) entry which is preliminary data.</text>
</comment>
<dbReference type="AlphaFoldDB" id="A0A8H7NPV5"/>
<dbReference type="InterPro" id="IPR041018">
    <property type="entry name" value="ADPRTs_Tse2"/>
</dbReference>
<evidence type="ECO:0000313" key="3">
    <source>
        <dbReference type="Proteomes" id="UP000616885"/>
    </source>
</evidence>
<name>A0A8H7NPV5_BIOOC</name>
<proteinExistence type="predicted"/>
<accession>A0A8H7NPV5</accession>
<evidence type="ECO:0000259" key="1">
    <source>
        <dbReference type="Pfam" id="PF18648"/>
    </source>
</evidence>
<evidence type="ECO:0000313" key="2">
    <source>
        <dbReference type="EMBL" id="KAF9760135.1"/>
    </source>
</evidence>
<organism evidence="2 3">
    <name type="scientific">Bionectria ochroleuca</name>
    <name type="common">Gliocladium roseum</name>
    <dbReference type="NCBI Taxonomy" id="29856"/>
    <lineage>
        <taxon>Eukaryota</taxon>
        <taxon>Fungi</taxon>
        <taxon>Dikarya</taxon>
        <taxon>Ascomycota</taxon>
        <taxon>Pezizomycotina</taxon>
        <taxon>Sordariomycetes</taxon>
        <taxon>Hypocreomycetidae</taxon>
        <taxon>Hypocreales</taxon>
        <taxon>Bionectriaceae</taxon>
        <taxon>Clonostachys</taxon>
    </lineage>
</organism>
<dbReference type="Pfam" id="PF18648">
    <property type="entry name" value="ADPRTs_Tse2"/>
    <property type="match status" value="1"/>
</dbReference>
<dbReference type="EMBL" id="JADCTT010000001">
    <property type="protein sequence ID" value="KAF9760135.1"/>
    <property type="molecule type" value="Genomic_DNA"/>
</dbReference>
<feature type="domain" description="Tse2 ADP-ribosyltransferase toxin" evidence="1">
    <location>
        <begin position="34"/>
        <end position="178"/>
    </location>
</feature>
<reference evidence="2" key="1">
    <citation type="submission" date="2020-10" db="EMBL/GenBank/DDBJ databases">
        <title>High-Quality Genome Resource of Clonostachys rosea strain S41 by Oxford Nanopore Long-Read Sequencing.</title>
        <authorList>
            <person name="Wang H."/>
        </authorList>
    </citation>
    <scope>NUCLEOTIDE SEQUENCE</scope>
    <source>
        <strain evidence="2">S41</strain>
    </source>
</reference>
<protein>
    <recommendedName>
        <fullName evidence="1">Tse2 ADP-ribosyltransferase toxin domain-containing protein</fullName>
    </recommendedName>
</protein>
<sequence length="199" mass="22703">MFAHRARGLLLGNRPKLSARQLSIKAAYSGSFPATLHHYRPTPTILYDRAEQGRQPHGLFEDSVIVSQDGLVYPSPPKTTDIGCNGAVMHPNTFNFQEIVRQYYDEMLDREDEGMKVDIPYIITIPKGTPIPSSLILSLISVPHFSLQPSIGMPLQDLNNRLHDFFVQYSIKEKADCWLDEHPYSEAFPDTEADRWMRE</sequence>
<gene>
    <name evidence="2" type="ORF">IM811_001829</name>
</gene>
<dbReference type="Proteomes" id="UP000616885">
    <property type="component" value="Unassembled WGS sequence"/>
</dbReference>